<dbReference type="Proteomes" id="UP000010297">
    <property type="component" value="Unassembled WGS sequence"/>
</dbReference>
<dbReference type="GeneID" id="92828535"/>
<organism evidence="1 2">
    <name type="scientific">Atlantibacter hermannii NBRC 105704</name>
    <dbReference type="NCBI Taxonomy" id="1115512"/>
    <lineage>
        <taxon>Bacteria</taxon>
        <taxon>Pseudomonadati</taxon>
        <taxon>Pseudomonadota</taxon>
        <taxon>Gammaproteobacteria</taxon>
        <taxon>Enterobacterales</taxon>
        <taxon>Enterobacteriaceae</taxon>
        <taxon>Atlantibacter</taxon>
    </lineage>
</organism>
<gene>
    <name evidence="1" type="primary">mqsA</name>
    <name evidence="1" type="ORF">EH105704_05_00870</name>
</gene>
<dbReference type="InterPro" id="IPR010982">
    <property type="entry name" value="Lambda_DNA-bd_dom_sf"/>
</dbReference>
<dbReference type="NCBIfam" id="TIGR03831">
    <property type="entry name" value="YgiT_finger"/>
    <property type="match status" value="1"/>
</dbReference>
<dbReference type="InterPro" id="IPR022453">
    <property type="entry name" value="Znf_MqsA-type"/>
</dbReference>
<dbReference type="Pfam" id="PF15731">
    <property type="entry name" value="MqsA_antitoxin"/>
    <property type="match status" value="1"/>
</dbReference>
<accession>H5V273</accession>
<dbReference type="RefSeq" id="WP_002435658.1">
    <property type="nucleotide sequence ID" value="NZ_BAFF01000005.1"/>
</dbReference>
<proteinExistence type="predicted"/>
<keyword evidence="2" id="KW-1185">Reference proteome</keyword>
<dbReference type="CDD" id="cd12870">
    <property type="entry name" value="MqsA"/>
    <property type="match status" value="1"/>
</dbReference>
<dbReference type="AlphaFoldDB" id="H5V273"/>
<comment type="caution">
    <text evidence="1">The sequence shown here is derived from an EMBL/GenBank/DDBJ whole genome shotgun (WGS) entry which is preliminary data.</text>
</comment>
<evidence type="ECO:0000313" key="1">
    <source>
        <dbReference type="EMBL" id="GAB52081.1"/>
    </source>
</evidence>
<dbReference type="GO" id="GO:0003677">
    <property type="term" value="F:DNA binding"/>
    <property type="evidence" value="ECO:0007669"/>
    <property type="project" value="InterPro"/>
</dbReference>
<name>H5V273_ATLHE</name>
<protein>
    <submittedName>
        <fullName evidence="1">Antitoxin MqsA</fullName>
    </submittedName>
</protein>
<dbReference type="Gene3D" id="3.10.20.860">
    <property type="match status" value="1"/>
</dbReference>
<evidence type="ECO:0000313" key="2">
    <source>
        <dbReference type="Proteomes" id="UP000010297"/>
    </source>
</evidence>
<reference evidence="1 2" key="1">
    <citation type="submission" date="2012-02" db="EMBL/GenBank/DDBJ databases">
        <title>Whole genome shotgun sequence of Escherichia hermannii NBRC 105704.</title>
        <authorList>
            <person name="Yoshida I."/>
            <person name="Hosoyama A."/>
            <person name="Tsuchikane K."/>
            <person name="Katsumata H."/>
            <person name="Yamazaki S."/>
            <person name="Fujita N."/>
        </authorList>
    </citation>
    <scope>NUCLEOTIDE SEQUENCE [LARGE SCALE GENOMIC DNA]</scope>
    <source>
        <strain evidence="1 2">NBRC 105704</strain>
    </source>
</reference>
<dbReference type="Gene3D" id="1.10.260.40">
    <property type="entry name" value="lambda repressor-like DNA-binding domains"/>
    <property type="match status" value="1"/>
</dbReference>
<dbReference type="EMBL" id="BAFF01000005">
    <property type="protein sequence ID" value="GAB52081.1"/>
    <property type="molecule type" value="Genomic_DNA"/>
</dbReference>
<dbReference type="NCBIfam" id="TIGR03830">
    <property type="entry name" value="CxxCG_CxxCG_HTH"/>
    <property type="match status" value="1"/>
</dbReference>
<sequence length="134" mass="14922">MKTCPVCGGGHLTHESRDLPYEYKGSKTTLRGIVGEYCNSCGEIIFTPEESNAFSAQASAFRTAVNAESFDPTLFTRVRKNLRIDQQQAGMLFGGGVNAFSRYETGKTTPPIAVVKLFKMFDKFPELFEEYKSL</sequence>
<dbReference type="InterPro" id="IPR032758">
    <property type="entry name" value="MqsA/HigA-2"/>
</dbReference>
<dbReference type="InterPro" id="IPR022452">
    <property type="entry name" value="MqsA"/>
</dbReference>
<dbReference type="eggNOG" id="COG1396">
    <property type="taxonomic scope" value="Bacteria"/>
</dbReference>